<dbReference type="GO" id="GO:0034457">
    <property type="term" value="C:Mpp10 complex"/>
    <property type="evidence" value="ECO:0007669"/>
    <property type="project" value="TreeGrafter"/>
</dbReference>
<sequence>PTPENRLLPTELRHEALALQRELEFDFETPGEPGNSSQDDEYKWAGLEPPKVMVTTSRDPSARLRLFAKVCGARNGCGSGVGVALGWVCQCWGVTPMGVGVASMWAWPQCGRGLNVGVAPKLLTRGEGWGQAWITSPCVGTILKHLFPVPRPDSRRVVTFANEDDVILVRNHVYRRRGRSVELEEVGPRFQLRPYLIRLGTLEQGDAADVEWRWHPYTATAPKRRLLSCTHPIQTTPTLSRPHPHHKRKALPLPMTKIGVASPCQSSSHTHSGNSTLPPSHLLRPRPLNPQCNLGVQAPLPKKGVEPPVGWPHSFMRGLVVGWVWGRSLNSGWEEGFPRPGVTSLRRPQKGIPLPLSPLGEFGGSQIQGIPQGGGAKQPPPP</sequence>
<dbReference type="SMART" id="SM00879">
    <property type="entry name" value="Brix"/>
    <property type="match status" value="1"/>
</dbReference>
<dbReference type="Pfam" id="PF04427">
    <property type="entry name" value="Brix"/>
    <property type="match status" value="1"/>
</dbReference>
<evidence type="ECO:0000256" key="3">
    <source>
        <dbReference type="ARBA" id="ARBA00022552"/>
    </source>
</evidence>
<evidence type="ECO:0000256" key="2">
    <source>
        <dbReference type="ARBA" id="ARBA00022517"/>
    </source>
</evidence>
<organism evidence="8 9">
    <name type="scientific">Zosterops lateralis melanops</name>
    <dbReference type="NCBI Taxonomy" id="1220523"/>
    <lineage>
        <taxon>Eukaryota</taxon>
        <taxon>Metazoa</taxon>
        <taxon>Chordata</taxon>
        <taxon>Craniata</taxon>
        <taxon>Vertebrata</taxon>
        <taxon>Euteleostomi</taxon>
        <taxon>Archelosauria</taxon>
        <taxon>Archosauria</taxon>
        <taxon>Dinosauria</taxon>
        <taxon>Saurischia</taxon>
        <taxon>Theropoda</taxon>
        <taxon>Coelurosauria</taxon>
        <taxon>Aves</taxon>
        <taxon>Neognathae</taxon>
        <taxon>Neoaves</taxon>
        <taxon>Telluraves</taxon>
        <taxon>Australaves</taxon>
        <taxon>Passeriformes</taxon>
        <taxon>Sylvioidea</taxon>
        <taxon>Zosteropidae</taxon>
        <taxon>Zosterops</taxon>
    </lineage>
</organism>
<evidence type="ECO:0000256" key="6">
    <source>
        <dbReference type="SAM" id="MobiDB-lite"/>
    </source>
</evidence>
<dbReference type="InterPro" id="IPR044281">
    <property type="entry name" value="IMP4/RPF1"/>
</dbReference>
<keyword evidence="9" id="KW-1185">Reference proteome</keyword>
<dbReference type="GO" id="GO:0006364">
    <property type="term" value="P:rRNA processing"/>
    <property type="evidence" value="ECO:0007669"/>
    <property type="project" value="UniProtKB-KW"/>
</dbReference>
<evidence type="ECO:0000313" key="8">
    <source>
        <dbReference type="Ensembl" id="ENSZLMP00000015271.1"/>
    </source>
</evidence>
<dbReference type="PANTHER" id="PTHR22734:SF2">
    <property type="entry name" value="U3 SMALL NUCLEOLAR RIBONUCLEOPROTEIN PROTEIN IMP4"/>
    <property type="match status" value="1"/>
</dbReference>
<proteinExistence type="predicted"/>
<comment type="subunit">
    <text evidence="5">Part of the small subunit (SSU) processome, composed of more than 70 proteins and the RNA chaperone small nucleolar RNA (snoRNA) U3. Component of a heterotrimeric complex containing IMP3, IMP4 and MPHOSPH10. Interacts with MPHOSPH10.</text>
</comment>
<dbReference type="Proteomes" id="UP000694401">
    <property type="component" value="Unassembled WGS sequence"/>
</dbReference>
<dbReference type="GO" id="GO:0032040">
    <property type="term" value="C:small-subunit processome"/>
    <property type="evidence" value="ECO:0007669"/>
    <property type="project" value="TreeGrafter"/>
</dbReference>
<dbReference type="PANTHER" id="PTHR22734">
    <property type="entry name" value="U3 SMALL NUCLEOLAR RIBONUCLEOPROTEIN PROTEIN IMP4"/>
    <property type="match status" value="1"/>
</dbReference>
<feature type="compositionally biased region" description="Polar residues" evidence="6">
    <location>
        <begin position="263"/>
        <end position="276"/>
    </location>
</feature>
<feature type="region of interest" description="Disordered" evidence="6">
    <location>
        <begin position="338"/>
        <end position="382"/>
    </location>
</feature>
<evidence type="ECO:0000313" key="9">
    <source>
        <dbReference type="Proteomes" id="UP000694401"/>
    </source>
</evidence>
<dbReference type="Ensembl" id="ENSZLMT00000015690.1">
    <property type="protein sequence ID" value="ENSZLMP00000015271.1"/>
    <property type="gene ID" value="ENSZLMG00000010618.1"/>
</dbReference>
<comment type="subcellular location">
    <subcellularLocation>
        <location evidence="1">Nucleus</location>
        <location evidence="1">Nucleolus</location>
    </subcellularLocation>
</comment>
<evidence type="ECO:0000256" key="5">
    <source>
        <dbReference type="ARBA" id="ARBA00046634"/>
    </source>
</evidence>
<dbReference type="GO" id="GO:0042134">
    <property type="term" value="F:rRNA primary transcript binding"/>
    <property type="evidence" value="ECO:0007669"/>
    <property type="project" value="InterPro"/>
</dbReference>
<reference evidence="8" key="2">
    <citation type="submission" date="2025-09" db="UniProtKB">
        <authorList>
            <consortium name="Ensembl"/>
        </authorList>
    </citation>
    <scope>IDENTIFICATION</scope>
</reference>
<accession>A0A8D2PMP6</accession>
<dbReference type="AlphaFoldDB" id="A0A8D2PMP6"/>
<keyword evidence="3" id="KW-0698">rRNA processing</keyword>
<feature type="region of interest" description="Disordered" evidence="6">
    <location>
        <begin position="259"/>
        <end position="295"/>
    </location>
</feature>
<keyword evidence="2" id="KW-0690">Ribosome biogenesis</keyword>
<dbReference type="InterPro" id="IPR007109">
    <property type="entry name" value="Brix"/>
</dbReference>
<feature type="domain" description="Brix" evidence="7">
    <location>
        <begin position="1"/>
        <end position="203"/>
    </location>
</feature>
<evidence type="ECO:0000256" key="1">
    <source>
        <dbReference type="ARBA" id="ARBA00004604"/>
    </source>
</evidence>
<name>A0A8D2PMP6_ZOSLA</name>
<protein>
    <submittedName>
        <fullName evidence="8">IMP U3 small nucleolar ribonucleoprotein 4</fullName>
    </submittedName>
</protein>
<reference evidence="8" key="1">
    <citation type="submission" date="2025-08" db="UniProtKB">
        <authorList>
            <consortium name="Ensembl"/>
        </authorList>
    </citation>
    <scope>IDENTIFICATION</scope>
</reference>
<dbReference type="PROSITE" id="PS50833">
    <property type="entry name" value="BRIX"/>
    <property type="match status" value="1"/>
</dbReference>
<evidence type="ECO:0000256" key="4">
    <source>
        <dbReference type="ARBA" id="ARBA00045281"/>
    </source>
</evidence>
<dbReference type="GO" id="GO:0030515">
    <property type="term" value="F:snoRNA binding"/>
    <property type="evidence" value="ECO:0007669"/>
    <property type="project" value="TreeGrafter"/>
</dbReference>
<feature type="compositionally biased region" description="Low complexity" evidence="6">
    <location>
        <begin position="277"/>
        <end position="290"/>
    </location>
</feature>
<evidence type="ECO:0000259" key="7">
    <source>
        <dbReference type="PROSITE" id="PS50833"/>
    </source>
</evidence>
<dbReference type="SUPFAM" id="SSF52954">
    <property type="entry name" value="Class II aaRS ABD-related"/>
    <property type="match status" value="1"/>
</dbReference>
<comment type="function">
    <text evidence="4">Component of the 60-80S U3 small nucleolar ribonucleoprotein (U3 snoRNP). Required for the early cleavages during pre-18S ribosomal RNA processing. Part of the small subunit (SSU) processome, first precursor of the small eukaryotic ribosomal subunit. During the assembly of the SSU processome in the nucleolus, many ribosome biogenesis factors, an RNA chaperone and ribosomal proteins associate with the nascent pre-rRNA and work in concert to generate RNA folding, modifications, rearrangements and cleavage as well as targeted degradation of pre-ribosomal RNA by the RNA exosome.</text>
</comment>